<dbReference type="Pfam" id="PF13580">
    <property type="entry name" value="SIS_2"/>
    <property type="match status" value="1"/>
</dbReference>
<feature type="binding site" evidence="9">
    <location>
        <position position="171"/>
    </location>
    <ligand>
        <name>substrate</name>
    </ligand>
</feature>
<feature type="binding site" evidence="9">
    <location>
        <begin position="51"/>
        <end position="53"/>
    </location>
    <ligand>
        <name>substrate</name>
    </ligand>
</feature>
<evidence type="ECO:0000256" key="4">
    <source>
        <dbReference type="ARBA" id="ARBA00022490"/>
    </source>
</evidence>
<feature type="binding site" evidence="9">
    <location>
        <begin position="93"/>
        <end position="94"/>
    </location>
    <ligand>
        <name>substrate</name>
    </ligand>
</feature>
<dbReference type="InterPro" id="IPR050099">
    <property type="entry name" value="SIS_GmhA/DiaA_subfam"/>
</dbReference>
<keyword evidence="5 9" id="KW-0479">Metal-binding</keyword>
<protein>
    <recommendedName>
        <fullName evidence="9">Phosphoheptose isomerase</fullName>
        <ecNumber evidence="9">5.3.1.28</ecNumber>
    </recommendedName>
    <alternativeName>
        <fullName evidence="9">Sedoheptulose 7-phosphate isomerase</fullName>
    </alternativeName>
</protein>
<comment type="subcellular location">
    <subcellularLocation>
        <location evidence="2 9">Cytoplasm</location>
    </subcellularLocation>
</comment>
<comment type="cofactor">
    <cofactor evidence="9">
        <name>Zn(2+)</name>
        <dbReference type="ChEBI" id="CHEBI:29105"/>
    </cofactor>
    <text evidence="9">Binds 1 zinc ion per subunit.</text>
</comment>
<dbReference type="GO" id="GO:0005737">
    <property type="term" value="C:cytoplasm"/>
    <property type="evidence" value="ECO:0007669"/>
    <property type="project" value="UniProtKB-SubCell"/>
</dbReference>
<feature type="binding site" evidence="9">
    <location>
        <position position="64"/>
    </location>
    <ligand>
        <name>substrate</name>
    </ligand>
</feature>
<dbReference type="EMBL" id="DTMF01000218">
    <property type="protein sequence ID" value="HGF34524.1"/>
    <property type="molecule type" value="Genomic_DNA"/>
</dbReference>
<feature type="binding site" evidence="9">
    <location>
        <position position="60"/>
    </location>
    <ligand>
        <name>Zn(2+)</name>
        <dbReference type="ChEBI" id="CHEBI:29105"/>
    </ligand>
</feature>
<evidence type="ECO:0000256" key="1">
    <source>
        <dbReference type="ARBA" id="ARBA00000348"/>
    </source>
</evidence>
<evidence type="ECO:0000256" key="6">
    <source>
        <dbReference type="ARBA" id="ARBA00022833"/>
    </source>
</evidence>
<dbReference type="AlphaFoldDB" id="A0A7C3YZ59"/>
<dbReference type="GO" id="GO:0097367">
    <property type="term" value="F:carbohydrate derivative binding"/>
    <property type="evidence" value="ECO:0007669"/>
    <property type="project" value="InterPro"/>
</dbReference>
<evidence type="ECO:0000256" key="3">
    <source>
        <dbReference type="ARBA" id="ARBA00009894"/>
    </source>
</evidence>
<dbReference type="InterPro" id="IPR046348">
    <property type="entry name" value="SIS_dom_sf"/>
</dbReference>
<dbReference type="InterPro" id="IPR035461">
    <property type="entry name" value="GmhA/DiaA"/>
</dbReference>
<comment type="similarity">
    <text evidence="3 9">Belongs to the SIS family. GmhA subfamily.</text>
</comment>
<evidence type="ECO:0000256" key="8">
    <source>
        <dbReference type="ARBA" id="ARBA00023277"/>
    </source>
</evidence>
<comment type="miscellaneous">
    <text evidence="9">The reaction produces a racemic mixture of D-glycero-alpha-D-manno-heptose 7-phosphate and D-glycero-beta-D-manno-heptose 7-phosphate.</text>
</comment>
<gene>
    <name evidence="9" type="primary">gmhA</name>
    <name evidence="11" type="ORF">ENW96_09095</name>
</gene>
<dbReference type="UniPathway" id="UPA00041">
    <property type="reaction ID" value="UER00436"/>
</dbReference>
<feature type="binding site" evidence="9">
    <location>
        <position position="171"/>
    </location>
    <ligand>
        <name>Zn(2+)</name>
        <dbReference type="ChEBI" id="CHEBI:29105"/>
    </ligand>
</feature>
<name>A0A7C3YZ59_9BACT</name>
<feature type="binding site" evidence="9">
    <location>
        <position position="124"/>
    </location>
    <ligand>
        <name>substrate</name>
    </ligand>
</feature>
<feature type="binding site" evidence="9">
    <location>
        <begin position="119"/>
        <end position="121"/>
    </location>
    <ligand>
        <name>substrate</name>
    </ligand>
</feature>
<comment type="catalytic activity">
    <reaction evidence="1 9">
        <text>2 D-sedoheptulose 7-phosphate = D-glycero-alpha-D-manno-heptose 7-phosphate + D-glycero-beta-D-manno-heptose 7-phosphate</text>
        <dbReference type="Rhea" id="RHEA:27489"/>
        <dbReference type="ChEBI" id="CHEBI:57483"/>
        <dbReference type="ChEBI" id="CHEBI:60203"/>
        <dbReference type="ChEBI" id="CHEBI:60204"/>
        <dbReference type="EC" id="5.3.1.28"/>
    </reaction>
</comment>
<organism evidence="11">
    <name type="scientific">Desulfobacca acetoxidans</name>
    <dbReference type="NCBI Taxonomy" id="60893"/>
    <lineage>
        <taxon>Bacteria</taxon>
        <taxon>Pseudomonadati</taxon>
        <taxon>Thermodesulfobacteriota</taxon>
        <taxon>Desulfobaccia</taxon>
        <taxon>Desulfobaccales</taxon>
        <taxon>Desulfobaccaceae</taxon>
        <taxon>Desulfobacca</taxon>
    </lineage>
</organism>
<comment type="function">
    <text evidence="9">Catalyzes the isomerization of sedoheptulose 7-phosphate in D-glycero-D-manno-heptose 7-phosphate.</text>
</comment>
<dbReference type="EC" id="5.3.1.28" evidence="9"/>
<dbReference type="HAMAP" id="MF_00067">
    <property type="entry name" value="GmhA"/>
    <property type="match status" value="1"/>
</dbReference>
<feature type="binding site" evidence="9">
    <location>
        <position position="179"/>
    </location>
    <ligand>
        <name>Zn(2+)</name>
        <dbReference type="ChEBI" id="CHEBI:29105"/>
    </ligand>
</feature>
<evidence type="ECO:0000256" key="9">
    <source>
        <dbReference type="HAMAP-Rule" id="MF_00067"/>
    </source>
</evidence>
<feature type="domain" description="SIS" evidence="10">
    <location>
        <begin position="36"/>
        <end position="195"/>
    </location>
</feature>
<dbReference type="PROSITE" id="PS51464">
    <property type="entry name" value="SIS"/>
    <property type="match status" value="1"/>
</dbReference>
<keyword evidence="4 9" id="KW-0963">Cytoplasm</keyword>
<dbReference type="Gene3D" id="3.40.50.10490">
    <property type="entry name" value="Glucose-6-phosphate isomerase like protein, domain 1"/>
    <property type="match status" value="1"/>
</dbReference>
<dbReference type="CDD" id="cd05006">
    <property type="entry name" value="SIS_GmhA"/>
    <property type="match status" value="1"/>
</dbReference>
<dbReference type="InterPro" id="IPR001347">
    <property type="entry name" value="SIS_dom"/>
</dbReference>
<keyword evidence="8 9" id="KW-0119">Carbohydrate metabolism</keyword>
<evidence type="ECO:0000256" key="5">
    <source>
        <dbReference type="ARBA" id="ARBA00022723"/>
    </source>
</evidence>
<dbReference type="GO" id="GO:0008270">
    <property type="term" value="F:zinc ion binding"/>
    <property type="evidence" value="ECO:0007669"/>
    <property type="project" value="UniProtKB-UniRule"/>
</dbReference>
<evidence type="ECO:0000313" key="11">
    <source>
        <dbReference type="EMBL" id="HGF34524.1"/>
    </source>
</evidence>
<keyword evidence="7 9" id="KW-0413">Isomerase</keyword>
<dbReference type="PANTHER" id="PTHR30390:SF6">
    <property type="entry name" value="DNAA INITIATOR-ASSOCIATING PROTEIN DIAA"/>
    <property type="match status" value="1"/>
</dbReference>
<feature type="binding site" evidence="9">
    <location>
        <position position="64"/>
    </location>
    <ligand>
        <name>Zn(2+)</name>
        <dbReference type="ChEBI" id="CHEBI:29105"/>
    </ligand>
</feature>
<dbReference type="PANTHER" id="PTHR30390">
    <property type="entry name" value="SEDOHEPTULOSE 7-PHOSPHATE ISOMERASE / DNAA INITIATOR-ASSOCIATING FACTOR FOR REPLICATION INITIATION"/>
    <property type="match status" value="1"/>
</dbReference>
<accession>A0A7C3YZ59</accession>
<dbReference type="SUPFAM" id="SSF53697">
    <property type="entry name" value="SIS domain"/>
    <property type="match status" value="1"/>
</dbReference>
<evidence type="ECO:0000259" key="10">
    <source>
        <dbReference type="PROSITE" id="PS51464"/>
    </source>
</evidence>
<evidence type="ECO:0000256" key="2">
    <source>
        <dbReference type="ARBA" id="ARBA00004496"/>
    </source>
</evidence>
<proteinExistence type="inferred from homology"/>
<reference evidence="11" key="1">
    <citation type="journal article" date="2020" name="mSystems">
        <title>Genome- and Community-Level Interaction Insights into Carbon Utilization and Element Cycling Functions of Hydrothermarchaeota in Hydrothermal Sediment.</title>
        <authorList>
            <person name="Zhou Z."/>
            <person name="Liu Y."/>
            <person name="Xu W."/>
            <person name="Pan J."/>
            <person name="Luo Z.H."/>
            <person name="Li M."/>
        </authorList>
    </citation>
    <scope>NUCLEOTIDE SEQUENCE [LARGE SCALE GENOMIC DNA]</scope>
    <source>
        <strain evidence="11">SpSt-897</strain>
    </source>
</reference>
<dbReference type="InterPro" id="IPR004515">
    <property type="entry name" value="Phosphoheptose_Isoase"/>
</dbReference>
<dbReference type="GO" id="GO:2001061">
    <property type="term" value="P:D-glycero-D-manno-heptose 7-phosphate biosynthetic process"/>
    <property type="evidence" value="ECO:0007669"/>
    <property type="project" value="UniProtKB-UniPathway"/>
</dbReference>
<dbReference type="GO" id="GO:0005975">
    <property type="term" value="P:carbohydrate metabolic process"/>
    <property type="evidence" value="ECO:0007669"/>
    <property type="project" value="UniProtKB-UniRule"/>
</dbReference>
<dbReference type="GO" id="GO:0008968">
    <property type="term" value="F:D-sedoheptulose 7-phosphate isomerase activity"/>
    <property type="evidence" value="ECO:0007669"/>
    <property type="project" value="UniProtKB-UniRule"/>
</dbReference>
<comment type="caution">
    <text evidence="11">The sequence shown here is derived from an EMBL/GenBank/DDBJ whole genome shotgun (WGS) entry which is preliminary data.</text>
</comment>
<keyword evidence="6 9" id="KW-0862">Zinc</keyword>
<sequence>MSLKTRLAEAVAEANDLKNRVAAEQGEQVAAAARLLADTLQKGGKILLFGNGGSAADAQHLAAEFVNRFRIERPPLAAVALTTDTSILTSIANDYDFLEVFAKQVRALGRPGDLALGISTSGNSANVVEAPKAARQLGLATLALSGGEGGPVAAAADLAIVVPSRSTPRIQEVHITIGHVLCDLVDYLLFPEKFPQD</sequence>
<comment type="pathway">
    <text evidence="9">Carbohydrate biosynthesis; D-glycero-D-manno-heptose 7-phosphate biosynthesis; D-glycero-alpha-D-manno-heptose 7-phosphate and D-glycero-beta-D-manno-heptose 7-phosphate from sedoheptulose 7-phosphate: step 1/1.</text>
</comment>
<evidence type="ECO:0000256" key="7">
    <source>
        <dbReference type="ARBA" id="ARBA00023235"/>
    </source>
</evidence>